<sequence length="142" mass="16684">MENKKIEMPHLNQLCRAIFQQNKEKGFWNREINIGECLMLITGELGEALEADRKGRRVRFIDFEETVEKAGYQLYEFAMDRHYKVLSQLFLDMVKDTLEDEIADAVIRLFDLAAALDIDLESHIWAKLMYNKGRAELHGKLY</sequence>
<gene>
    <name evidence="1" type="ORF">JKG61_01620</name>
</gene>
<dbReference type="RefSeq" id="WP_202101245.1">
    <property type="nucleotide sequence ID" value="NZ_JAERTY010000001.1"/>
</dbReference>
<evidence type="ECO:0008006" key="3">
    <source>
        <dbReference type="Google" id="ProtNLM"/>
    </source>
</evidence>
<accession>A0ABS1R0L6</accession>
<organism evidence="1 2">
    <name type="scientific">Sphingobacterium faecale</name>
    <dbReference type="NCBI Taxonomy" id="2803775"/>
    <lineage>
        <taxon>Bacteria</taxon>
        <taxon>Pseudomonadati</taxon>
        <taxon>Bacteroidota</taxon>
        <taxon>Sphingobacteriia</taxon>
        <taxon>Sphingobacteriales</taxon>
        <taxon>Sphingobacteriaceae</taxon>
        <taxon>Sphingobacterium</taxon>
    </lineage>
</organism>
<name>A0ABS1R0L6_9SPHI</name>
<dbReference type="EMBL" id="JAERTY010000001">
    <property type="protein sequence ID" value="MBL1407441.1"/>
    <property type="molecule type" value="Genomic_DNA"/>
</dbReference>
<proteinExistence type="predicted"/>
<comment type="caution">
    <text evidence="1">The sequence shown here is derived from an EMBL/GenBank/DDBJ whole genome shotgun (WGS) entry which is preliminary data.</text>
</comment>
<dbReference type="SUPFAM" id="SSF101386">
    <property type="entry name" value="all-alpha NTP pyrophosphatases"/>
    <property type="match status" value="1"/>
</dbReference>
<dbReference type="Proteomes" id="UP000625283">
    <property type="component" value="Unassembled WGS sequence"/>
</dbReference>
<dbReference type="Gene3D" id="1.10.287.1080">
    <property type="entry name" value="MazG-like"/>
    <property type="match status" value="1"/>
</dbReference>
<keyword evidence="2" id="KW-1185">Reference proteome</keyword>
<reference evidence="1 2" key="1">
    <citation type="submission" date="2021-01" db="EMBL/GenBank/DDBJ databases">
        <title>C459-1 draft genome sequence.</title>
        <authorList>
            <person name="Zhang X.-F."/>
        </authorList>
    </citation>
    <scope>NUCLEOTIDE SEQUENCE [LARGE SCALE GENOMIC DNA]</scope>
    <source>
        <strain evidence="2">C459-1</strain>
    </source>
</reference>
<evidence type="ECO:0000313" key="1">
    <source>
        <dbReference type="EMBL" id="MBL1407441.1"/>
    </source>
</evidence>
<evidence type="ECO:0000313" key="2">
    <source>
        <dbReference type="Proteomes" id="UP000625283"/>
    </source>
</evidence>
<protein>
    <recommendedName>
        <fullName evidence="3">Nucleotide pyrophosphohydrolase</fullName>
    </recommendedName>
</protein>